<evidence type="ECO:0000256" key="3">
    <source>
        <dbReference type="ARBA" id="ARBA00022989"/>
    </source>
</evidence>
<dbReference type="PANTHER" id="PTHR33048">
    <property type="entry name" value="PTH11-LIKE INTEGRAL MEMBRANE PROTEIN (AFU_ORTHOLOGUE AFUA_5G11245)"/>
    <property type="match status" value="1"/>
</dbReference>
<dbReference type="Pfam" id="PF20684">
    <property type="entry name" value="Fung_rhodopsin"/>
    <property type="match status" value="1"/>
</dbReference>
<name>A0ABR1SVI6_9PEZI</name>
<gene>
    <name evidence="8" type="ORF">PG994_015101</name>
</gene>
<evidence type="ECO:0000313" key="9">
    <source>
        <dbReference type="Proteomes" id="UP001480595"/>
    </source>
</evidence>
<proteinExistence type="inferred from homology"/>
<dbReference type="InterPro" id="IPR052337">
    <property type="entry name" value="SAT4-like"/>
</dbReference>
<organism evidence="8 9">
    <name type="scientific">Apiospora phragmitis</name>
    <dbReference type="NCBI Taxonomy" id="2905665"/>
    <lineage>
        <taxon>Eukaryota</taxon>
        <taxon>Fungi</taxon>
        <taxon>Dikarya</taxon>
        <taxon>Ascomycota</taxon>
        <taxon>Pezizomycotina</taxon>
        <taxon>Sordariomycetes</taxon>
        <taxon>Xylariomycetidae</taxon>
        <taxon>Amphisphaeriales</taxon>
        <taxon>Apiosporaceae</taxon>
        <taxon>Apiospora</taxon>
    </lineage>
</organism>
<evidence type="ECO:0000259" key="7">
    <source>
        <dbReference type="Pfam" id="PF20684"/>
    </source>
</evidence>
<dbReference type="EMBL" id="JAQQWL010000016">
    <property type="protein sequence ID" value="KAK8038334.1"/>
    <property type="molecule type" value="Genomic_DNA"/>
</dbReference>
<evidence type="ECO:0000256" key="4">
    <source>
        <dbReference type="ARBA" id="ARBA00023136"/>
    </source>
</evidence>
<dbReference type="PANTHER" id="PTHR33048:SF167">
    <property type="entry name" value="INTEGRAL MEMBRANE PROTEIN"/>
    <property type="match status" value="1"/>
</dbReference>
<comment type="similarity">
    <text evidence="5">Belongs to the SAT4 family.</text>
</comment>
<feature type="transmembrane region" description="Helical" evidence="6">
    <location>
        <begin position="112"/>
        <end position="134"/>
    </location>
</feature>
<comment type="subcellular location">
    <subcellularLocation>
        <location evidence="1">Membrane</location>
        <topology evidence="1">Multi-pass membrane protein</topology>
    </subcellularLocation>
</comment>
<feature type="transmembrane region" description="Helical" evidence="6">
    <location>
        <begin position="167"/>
        <end position="186"/>
    </location>
</feature>
<evidence type="ECO:0000256" key="1">
    <source>
        <dbReference type="ARBA" id="ARBA00004141"/>
    </source>
</evidence>
<dbReference type="RefSeq" id="XP_066708186.1">
    <property type="nucleotide sequence ID" value="XM_066866510.1"/>
</dbReference>
<keyword evidence="2 6" id="KW-0812">Transmembrane</keyword>
<feature type="transmembrane region" description="Helical" evidence="6">
    <location>
        <begin position="77"/>
        <end position="100"/>
    </location>
</feature>
<dbReference type="InterPro" id="IPR049326">
    <property type="entry name" value="Rhodopsin_dom_fungi"/>
</dbReference>
<evidence type="ECO:0000256" key="6">
    <source>
        <dbReference type="SAM" id="Phobius"/>
    </source>
</evidence>
<dbReference type="Proteomes" id="UP001480595">
    <property type="component" value="Unassembled WGS sequence"/>
</dbReference>
<evidence type="ECO:0000256" key="2">
    <source>
        <dbReference type="ARBA" id="ARBA00022692"/>
    </source>
</evidence>
<keyword evidence="9" id="KW-1185">Reference proteome</keyword>
<keyword evidence="4 6" id="KW-0472">Membrane</keyword>
<reference evidence="8 9" key="1">
    <citation type="submission" date="2023-01" db="EMBL/GenBank/DDBJ databases">
        <title>Analysis of 21 Apiospora genomes using comparative genomics revels a genus with tremendous synthesis potential of carbohydrate active enzymes and secondary metabolites.</title>
        <authorList>
            <person name="Sorensen T."/>
        </authorList>
    </citation>
    <scope>NUCLEOTIDE SEQUENCE [LARGE SCALE GENOMIC DNA]</scope>
    <source>
        <strain evidence="8 9">CBS 135458</strain>
    </source>
</reference>
<feature type="domain" description="Rhodopsin" evidence="7">
    <location>
        <begin position="20"/>
        <end position="229"/>
    </location>
</feature>
<protein>
    <recommendedName>
        <fullName evidence="7">Rhodopsin domain-containing protein</fullName>
    </recommendedName>
</protein>
<feature type="transmembrane region" description="Helical" evidence="6">
    <location>
        <begin position="192"/>
        <end position="212"/>
    </location>
</feature>
<keyword evidence="3 6" id="KW-1133">Transmembrane helix</keyword>
<dbReference type="GeneID" id="92099573"/>
<comment type="caution">
    <text evidence="8">The sequence shown here is derived from an EMBL/GenBank/DDBJ whole genome shotgun (WGS) entry which is preliminary data.</text>
</comment>
<evidence type="ECO:0000313" key="8">
    <source>
        <dbReference type="EMBL" id="KAK8038334.1"/>
    </source>
</evidence>
<accession>A0ABR1SVI6</accession>
<sequence>MILAITGVFHFLAIVVLASRTYTLAFIVGPIGQNDWTMLAAVAIAVGQYAIGVLEAQHGLGRHQIEIPMSDLLAIKHVGFFQVLLNFCDLALINISIAFALMSLTRARWVSWTLWCLIVFIIAYTVMAALIMVLRCQPVSGFWDSTIGAKCYPIKLFVQFAFINTRLNIFTNVALATLPIPIIWSLKMKMGTRIHIVAILSLGWVAVAVGLVKSVHQVNAAKERESTFSPSRQSIQVYG</sequence>
<evidence type="ECO:0000256" key="5">
    <source>
        <dbReference type="ARBA" id="ARBA00038359"/>
    </source>
</evidence>